<dbReference type="InterPro" id="IPR011766">
    <property type="entry name" value="TPP_enzyme_TPP-bd"/>
</dbReference>
<organism evidence="3 4">
    <name type="scientific">Rhizobium esperanzae</name>
    <dbReference type="NCBI Taxonomy" id="1967781"/>
    <lineage>
        <taxon>Bacteria</taxon>
        <taxon>Pseudomonadati</taxon>
        <taxon>Pseudomonadota</taxon>
        <taxon>Alphaproteobacteria</taxon>
        <taxon>Hyphomicrobiales</taxon>
        <taxon>Rhizobiaceae</taxon>
        <taxon>Rhizobium/Agrobacterium group</taxon>
        <taxon>Rhizobium</taxon>
    </lineage>
</organism>
<reference evidence="3 4" key="1">
    <citation type="submission" date="2020-08" db="EMBL/GenBank/DDBJ databases">
        <title>Genomic Encyclopedia of Type Strains, Phase IV (KMG-V): Genome sequencing to study the core and pangenomes of soil and plant-associated prokaryotes.</title>
        <authorList>
            <person name="Whitman W."/>
        </authorList>
    </citation>
    <scope>NUCLEOTIDE SEQUENCE [LARGE SCALE GENOMIC DNA]</scope>
    <source>
        <strain evidence="3 4">SEMIA 414</strain>
    </source>
</reference>
<dbReference type="AlphaFoldDB" id="A0A7W6UQA7"/>
<dbReference type="PANTHER" id="PTHR18968">
    <property type="entry name" value="THIAMINE PYROPHOSPHATE ENZYMES"/>
    <property type="match status" value="1"/>
</dbReference>
<feature type="domain" description="Thiamine pyrophosphate enzyme TPP-binding" evidence="2">
    <location>
        <begin position="2"/>
        <end position="106"/>
    </location>
</feature>
<sequence>MLNPGRRVMAVCGDNGFHMTSQELETARRLKLNLVVLIVEDGGYGMIRHKQAARGFPDFGNTVDNPDFGKLAEAYGVKGTRVEALDDLVPALEAAFEGGGVHVVVVPIDYAENK</sequence>
<dbReference type="GO" id="GO:0050660">
    <property type="term" value="F:flavin adenine dinucleotide binding"/>
    <property type="evidence" value="ECO:0007669"/>
    <property type="project" value="TreeGrafter"/>
</dbReference>
<accession>A0A7W6UQA7</accession>
<dbReference type="Gene3D" id="3.40.50.970">
    <property type="match status" value="1"/>
</dbReference>
<evidence type="ECO:0000313" key="3">
    <source>
        <dbReference type="EMBL" id="MBB4441574.1"/>
    </source>
</evidence>
<name>A0A7W6UQA7_9HYPH</name>
<dbReference type="GO" id="GO:0009097">
    <property type="term" value="P:isoleucine biosynthetic process"/>
    <property type="evidence" value="ECO:0007669"/>
    <property type="project" value="TreeGrafter"/>
</dbReference>
<dbReference type="Proteomes" id="UP000533724">
    <property type="component" value="Unassembled WGS sequence"/>
</dbReference>
<dbReference type="GO" id="GO:0030976">
    <property type="term" value="F:thiamine pyrophosphate binding"/>
    <property type="evidence" value="ECO:0007669"/>
    <property type="project" value="InterPro"/>
</dbReference>
<dbReference type="SUPFAM" id="SSF52518">
    <property type="entry name" value="Thiamin diphosphate-binding fold (THDP-binding)"/>
    <property type="match status" value="1"/>
</dbReference>
<comment type="similarity">
    <text evidence="1">Belongs to the TPP enzyme family.</text>
</comment>
<evidence type="ECO:0000313" key="4">
    <source>
        <dbReference type="Proteomes" id="UP000533724"/>
    </source>
</evidence>
<dbReference type="PANTHER" id="PTHR18968:SF129">
    <property type="entry name" value="ACETOLACTATE SYNTHASE"/>
    <property type="match status" value="1"/>
</dbReference>
<protein>
    <submittedName>
        <fullName evidence="3">Thiamine pyrophosphate-dependent acetolactate synthase large subunit-like protein</fullName>
    </submittedName>
</protein>
<evidence type="ECO:0000256" key="1">
    <source>
        <dbReference type="ARBA" id="ARBA00007812"/>
    </source>
</evidence>
<dbReference type="InterPro" id="IPR029061">
    <property type="entry name" value="THDP-binding"/>
</dbReference>
<comment type="caution">
    <text evidence="3">The sequence shown here is derived from an EMBL/GenBank/DDBJ whole genome shotgun (WGS) entry which is preliminary data.</text>
</comment>
<dbReference type="EMBL" id="JACIHI010000012">
    <property type="protein sequence ID" value="MBB4441574.1"/>
    <property type="molecule type" value="Genomic_DNA"/>
</dbReference>
<gene>
    <name evidence="3" type="ORF">GGE15_004863</name>
</gene>
<dbReference type="GO" id="GO:0003984">
    <property type="term" value="F:acetolactate synthase activity"/>
    <property type="evidence" value="ECO:0007669"/>
    <property type="project" value="TreeGrafter"/>
</dbReference>
<dbReference type="InterPro" id="IPR045229">
    <property type="entry name" value="TPP_enz"/>
</dbReference>
<dbReference type="GO" id="GO:0009099">
    <property type="term" value="P:L-valine biosynthetic process"/>
    <property type="evidence" value="ECO:0007669"/>
    <property type="project" value="TreeGrafter"/>
</dbReference>
<dbReference type="Pfam" id="PF02775">
    <property type="entry name" value="TPP_enzyme_C"/>
    <property type="match status" value="1"/>
</dbReference>
<dbReference type="GO" id="GO:0005948">
    <property type="term" value="C:acetolactate synthase complex"/>
    <property type="evidence" value="ECO:0007669"/>
    <property type="project" value="TreeGrafter"/>
</dbReference>
<proteinExistence type="inferred from homology"/>
<evidence type="ECO:0000259" key="2">
    <source>
        <dbReference type="Pfam" id="PF02775"/>
    </source>
</evidence>